<protein>
    <submittedName>
        <fullName evidence="1">Uncharacterized protein</fullName>
    </submittedName>
</protein>
<dbReference type="EMBL" id="JACHFL010000006">
    <property type="protein sequence ID" value="MBB5363697.1"/>
    <property type="molecule type" value="Genomic_DNA"/>
</dbReference>
<proteinExistence type="predicted"/>
<accession>A0A7W8JUW3</accession>
<evidence type="ECO:0000313" key="1">
    <source>
        <dbReference type="EMBL" id="MBB5363697.1"/>
    </source>
</evidence>
<reference evidence="1 2" key="1">
    <citation type="submission" date="2020-08" db="EMBL/GenBank/DDBJ databases">
        <title>Genomic Encyclopedia of Type Strains, Phase IV (KMG-IV): sequencing the most valuable type-strain genomes for metagenomic binning, comparative biology and taxonomic classification.</title>
        <authorList>
            <person name="Goeker M."/>
        </authorList>
    </citation>
    <scope>NUCLEOTIDE SEQUENCE [LARGE SCALE GENOMIC DNA]</scope>
    <source>
        <strain evidence="1 2">DSM 27939</strain>
    </source>
</reference>
<organism evidence="1 2">
    <name type="scientific">Deinococcus humi</name>
    <dbReference type="NCBI Taxonomy" id="662880"/>
    <lineage>
        <taxon>Bacteria</taxon>
        <taxon>Thermotogati</taxon>
        <taxon>Deinococcota</taxon>
        <taxon>Deinococci</taxon>
        <taxon>Deinococcales</taxon>
        <taxon>Deinococcaceae</taxon>
        <taxon>Deinococcus</taxon>
    </lineage>
</organism>
<name>A0A7W8JUW3_9DEIO</name>
<evidence type="ECO:0000313" key="2">
    <source>
        <dbReference type="Proteomes" id="UP000552709"/>
    </source>
</evidence>
<comment type="caution">
    <text evidence="1">The sequence shown here is derived from an EMBL/GenBank/DDBJ whole genome shotgun (WGS) entry which is preliminary data.</text>
</comment>
<sequence>MGKVGPMGDGQVQQVLFDDVAVKMVFDNDTAARGQNDSGDVPQECVTLVEADLENTSKKCKQEDGRGGQYCRGNAALASFQSMVRPPRG</sequence>
<dbReference type="AlphaFoldDB" id="A0A7W8JUW3"/>
<gene>
    <name evidence="1" type="ORF">HNQ08_002803</name>
</gene>
<dbReference type="Proteomes" id="UP000552709">
    <property type="component" value="Unassembled WGS sequence"/>
</dbReference>
<keyword evidence="2" id="KW-1185">Reference proteome</keyword>